<evidence type="ECO:0000313" key="1">
    <source>
        <dbReference type="EMBL" id="KAE8671761.1"/>
    </source>
</evidence>
<proteinExistence type="predicted"/>
<dbReference type="EMBL" id="VEPZ02001465">
    <property type="protein sequence ID" value="KAE8671761.1"/>
    <property type="molecule type" value="Genomic_DNA"/>
</dbReference>
<protein>
    <submittedName>
        <fullName evidence="1">Uncharacterized protein</fullName>
    </submittedName>
</protein>
<dbReference type="Proteomes" id="UP000436088">
    <property type="component" value="Unassembled WGS sequence"/>
</dbReference>
<dbReference type="AlphaFoldDB" id="A0A6A2X8N9"/>
<reference evidence="1" key="1">
    <citation type="submission" date="2019-09" db="EMBL/GenBank/DDBJ databases">
        <title>Draft genome information of white flower Hibiscus syriacus.</title>
        <authorList>
            <person name="Kim Y.-M."/>
        </authorList>
    </citation>
    <scope>NUCLEOTIDE SEQUENCE [LARGE SCALE GENOMIC DNA]</scope>
    <source>
        <strain evidence="1">YM2019G1</strain>
    </source>
</reference>
<accession>A0A6A2X8N9</accession>
<comment type="caution">
    <text evidence="1">The sequence shown here is derived from an EMBL/GenBank/DDBJ whole genome shotgun (WGS) entry which is preliminary data.</text>
</comment>
<sequence>MAPNGVDLEHILAVCSHCEFCSCVHLFIPLSGGVFIPTTDRSRPEYPGMGFGNPGLVQARLANVGHIAPVNFGLLLGLRTLVKNSTRKEFIDSTIWLISHRAEWDRIRKITLLALSYAANDVPLKLSVIELEGLWLADNPSRLKLCCK</sequence>
<gene>
    <name evidence="1" type="ORF">F3Y22_tig00111938pilonHSYRG00005</name>
</gene>
<name>A0A6A2X8N9_HIBSY</name>
<evidence type="ECO:0000313" key="2">
    <source>
        <dbReference type="Proteomes" id="UP000436088"/>
    </source>
</evidence>
<keyword evidence="2" id="KW-1185">Reference proteome</keyword>
<organism evidence="1 2">
    <name type="scientific">Hibiscus syriacus</name>
    <name type="common">Rose of Sharon</name>
    <dbReference type="NCBI Taxonomy" id="106335"/>
    <lineage>
        <taxon>Eukaryota</taxon>
        <taxon>Viridiplantae</taxon>
        <taxon>Streptophyta</taxon>
        <taxon>Embryophyta</taxon>
        <taxon>Tracheophyta</taxon>
        <taxon>Spermatophyta</taxon>
        <taxon>Magnoliopsida</taxon>
        <taxon>eudicotyledons</taxon>
        <taxon>Gunneridae</taxon>
        <taxon>Pentapetalae</taxon>
        <taxon>rosids</taxon>
        <taxon>malvids</taxon>
        <taxon>Malvales</taxon>
        <taxon>Malvaceae</taxon>
        <taxon>Malvoideae</taxon>
        <taxon>Hibiscus</taxon>
    </lineage>
</organism>